<protein>
    <recommendedName>
        <fullName evidence="3">SAM domain-containing protein</fullName>
    </recommendedName>
</protein>
<dbReference type="OrthoDB" id="2303713at2759"/>
<evidence type="ECO:0000313" key="2">
    <source>
        <dbReference type="Proteomes" id="UP000267821"/>
    </source>
</evidence>
<name>A0A3N4LMS0_9PEZI</name>
<sequence>MESPPLDSVTIPNGADNNPKKWKQNDVLAFLKVNQGEYYLTDHDIGIIQREQVCGRDFLRIAKKDLFENPYNLPAGVASRIELLINTLKQRKSAIIGLDTPRWNVLEEGPLTKRRRLDEVWKDYTATCGQSVELPQFLIDMLIGNTFVPEPRSKFLNVLQNAQPGHLITMSDLGDCPKGFREGYLQNPFVVTQQMVEMWRCCQQITNVLSSGCFQVRWAWASRIWHSFRT</sequence>
<keyword evidence="2" id="KW-1185">Reference proteome</keyword>
<gene>
    <name evidence="1" type="ORF">L211DRAFT_641060</name>
</gene>
<dbReference type="Proteomes" id="UP000267821">
    <property type="component" value="Unassembled WGS sequence"/>
</dbReference>
<proteinExistence type="predicted"/>
<evidence type="ECO:0000313" key="1">
    <source>
        <dbReference type="EMBL" id="RPB19255.1"/>
    </source>
</evidence>
<dbReference type="Gene3D" id="1.10.150.50">
    <property type="entry name" value="Transcription Factor, Ets-1"/>
    <property type="match status" value="1"/>
</dbReference>
<organism evidence="1 2">
    <name type="scientific">Terfezia boudieri ATCC MYA-4762</name>
    <dbReference type="NCBI Taxonomy" id="1051890"/>
    <lineage>
        <taxon>Eukaryota</taxon>
        <taxon>Fungi</taxon>
        <taxon>Dikarya</taxon>
        <taxon>Ascomycota</taxon>
        <taxon>Pezizomycotina</taxon>
        <taxon>Pezizomycetes</taxon>
        <taxon>Pezizales</taxon>
        <taxon>Pezizaceae</taxon>
        <taxon>Terfezia</taxon>
    </lineage>
</organism>
<dbReference type="STRING" id="1051890.A0A3N4LMS0"/>
<dbReference type="AlphaFoldDB" id="A0A3N4LMS0"/>
<dbReference type="InParanoid" id="A0A3N4LMS0"/>
<evidence type="ECO:0008006" key="3">
    <source>
        <dbReference type="Google" id="ProtNLM"/>
    </source>
</evidence>
<dbReference type="InterPro" id="IPR013761">
    <property type="entry name" value="SAM/pointed_sf"/>
</dbReference>
<dbReference type="SUPFAM" id="SSF47769">
    <property type="entry name" value="SAM/Pointed domain"/>
    <property type="match status" value="1"/>
</dbReference>
<reference evidence="1 2" key="1">
    <citation type="journal article" date="2018" name="Nat. Ecol. Evol.">
        <title>Pezizomycetes genomes reveal the molecular basis of ectomycorrhizal truffle lifestyle.</title>
        <authorList>
            <person name="Murat C."/>
            <person name="Payen T."/>
            <person name="Noel B."/>
            <person name="Kuo A."/>
            <person name="Morin E."/>
            <person name="Chen J."/>
            <person name="Kohler A."/>
            <person name="Krizsan K."/>
            <person name="Balestrini R."/>
            <person name="Da Silva C."/>
            <person name="Montanini B."/>
            <person name="Hainaut M."/>
            <person name="Levati E."/>
            <person name="Barry K.W."/>
            <person name="Belfiori B."/>
            <person name="Cichocki N."/>
            <person name="Clum A."/>
            <person name="Dockter R.B."/>
            <person name="Fauchery L."/>
            <person name="Guy J."/>
            <person name="Iotti M."/>
            <person name="Le Tacon F."/>
            <person name="Lindquist E.A."/>
            <person name="Lipzen A."/>
            <person name="Malagnac F."/>
            <person name="Mello A."/>
            <person name="Molinier V."/>
            <person name="Miyauchi S."/>
            <person name="Poulain J."/>
            <person name="Riccioni C."/>
            <person name="Rubini A."/>
            <person name="Sitrit Y."/>
            <person name="Splivallo R."/>
            <person name="Traeger S."/>
            <person name="Wang M."/>
            <person name="Zifcakova L."/>
            <person name="Wipf D."/>
            <person name="Zambonelli A."/>
            <person name="Paolocci F."/>
            <person name="Nowrousian M."/>
            <person name="Ottonello S."/>
            <person name="Baldrian P."/>
            <person name="Spatafora J.W."/>
            <person name="Henrissat B."/>
            <person name="Nagy L.G."/>
            <person name="Aury J.M."/>
            <person name="Wincker P."/>
            <person name="Grigoriev I.V."/>
            <person name="Bonfante P."/>
            <person name="Martin F.M."/>
        </authorList>
    </citation>
    <scope>NUCLEOTIDE SEQUENCE [LARGE SCALE GENOMIC DNA]</scope>
    <source>
        <strain evidence="1 2">ATCC MYA-4762</strain>
    </source>
</reference>
<dbReference type="EMBL" id="ML121594">
    <property type="protein sequence ID" value="RPB19255.1"/>
    <property type="molecule type" value="Genomic_DNA"/>
</dbReference>
<accession>A0A3N4LMS0</accession>